<feature type="compositionally biased region" description="Low complexity" evidence="1">
    <location>
        <begin position="655"/>
        <end position="664"/>
    </location>
</feature>
<feature type="compositionally biased region" description="Low complexity" evidence="1">
    <location>
        <begin position="782"/>
        <end position="792"/>
    </location>
</feature>
<evidence type="ECO:0000313" key="3">
    <source>
        <dbReference type="EMBL" id="MRU15187.1"/>
    </source>
</evidence>
<name>A0A844CKE3_9RHOB</name>
<feature type="compositionally biased region" description="Basic and acidic residues" evidence="1">
    <location>
        <begin position="711"/>
        <end position="721"/>
    </location>
</feature>
<dbReference type="AlphaFoldDB" id="A0A844CKE3"/>
<feature type="transmembrane region" description="Helical" evidence="2">
    <location>
        <begin position="156"/>
        <end position="174"/>
    </location>
</feature>
<feature type="compositionally biased region" description="Low complexity" evidence="1">
    <location>
        <begin position="688"/>
        <end position="701"/>
    </location>
</feature>
<dbReference type="EMBL" id="SZWE01000001">
    <property type="protein sequence ID" value="MRU15187.1"/>
    <property type="molecule type" value="Genomic_DNA"/>
</dbReference>
<evidence type="ECO:0000256" key="2">
    <source>
        <dbReference type="SAM" id="Phobius"/>
    </source>
</evidence>
<feature type="region of interest" description="Disordered" evidence="1">
    <location>
        <begin position="542"/>
        <end position="567"/>
    </location>
</feature>
<dbReference type="InterPro" id="IPR012683">
    <property type="entry name" value="CHP02302_TM"/>
</dbReference>
<keyword evidence="4" id="KW-1185">Reference proteome</keyword>
<dbReference type="Pfam" id="PF13779">
    <property type="entry name" value="DUF4175"/>
    <property type="match status" value="1"/>
</dbReference>
<keyword evidence="2" id="KW-0472">Membrane</keyword>
<organism evidence="3 4">
    <name type="scientific">Roseovarius bejariae</name>
    <dbReference type="NCBI Taxonomy" id="2576383"/>
    <lineage>
        <taxon>Bacteria</taxon>
        <taxon>Pseudomonadati</taxon>
        <taxon>Pseudomonadota</taxon>
        <taxon>Alphaproteobacteria</taxon>
        <taxon>Rhodobacterales</taxon>
        <taxon>Roseobacteraceae</taxon>
        <taxon>Roseovarius</taxon>
    </lineage>
</organism>
<keyword evidence="2" id="KW-1133">Transmembrane helix</keyword>
<feature type="region of interest" description="Disordered" evidence="1">
    <location>
        <begin position="651"/>
        <end position="834"/>
    </location>
</feature>
<evidence type="ECO:0000256" key="1">
    <source>
        <dbReference type="SAM" id="MobiDB-lite"/>
    </source>
</evidence>
<comment type="caution">
    <text evidence="3">The sequence shown here is derived from an EMBL/GenBank/DDBJ whole genome shotgun (WGS) entry which is preliminary data.</text>
</comment>
<accession>A0A844CKE3</accession>
<evidence type="ECO:0000313" key="4">
    <source>
        <dbReference type="Proteomes" id="UP000564704"/>
    </source>
</evidence>
<dbReference type="NCBIfam" id="TIGR02302">
    <property type="entry name" value="aProt_lowcomp"/>
    <property type="match status" value="1"/>
</dbReference>
<proteinExistence type="predicted"/>
<feature type="compositionally biased region" description="Basic and acidic residues" evidence="1">
    <location>
        <begin position="736"/>
        <end position="779"/>
    </location>
</feature>
<feature type="transmembrane region" description="Helical" evidence="2">
    <location>
        <begin position="59"/>
        <end position="81"/>
    </location>
</feature>
<sequence>MARQETPLTSVMTRLRWPLTLTWAGLIAERVSRAFWPLWTLIAAVAAALMLGLHDFLSIEAFWFVGVAVAVAGLVFAALGLRRFHWPRRAEAVARLDSAMPGHPLAALADSQAIGGGDAGSEALWRAHRARMAERAAQAKAVEPDLRLSTRDVFGLRYVALLGLMVALVFGSVWRVGSVGDMAPGGAALAGGPAWEGWIEPPGYTGLPSLYLNDQTGEIAVPVGSRVTLRLYGEVGALSVAETVSGRTGDLGAASDAEQSFDIVSNGELRIDGPGGQTWEVSALRDLPPQVEVAPEMGDVSFDGQMSQPFRARDDYGVVGGMARFDLDMEAVERRYGLAVEPEPRAPIELDLPMPITGDRAEFSETLIENLSKHPWAHLPVTLQLKVEDAAGQAGRSAVREMHLPARRFFDPAAAAVIEQRRDLLWSRENGKRVAQVLRAISHRPEDGLFRSETAYLRLRVILRRLETLVDHGGFDAEARDTIAEAMWDLAIILEEGDIGDALERMRAAQERLSEAMRNGASEDEIQRLMDELRQATNDYMRQKMQQAQRENRERQQDGEQPNSDNSLQMTQQDLQDMMDRIQELMEQGRMAEAQEALEQFQQMMENMRVTEGQGQQGQSPGQQAMEGLAETLRDQQGLSDQAFRDLQEQFNPNSQSGQSQGNEGRSGGQGQGQSHDQPGQGQGEGQQPGQRGQGQDQAQQGQGGQGSLADRQEALRRQLEQQRGNMPGGGGEAGEAARESLDRAERAMEGAEEALRGDDLGEAIDRQAEAMEALREGMRNLGEQLAQEGRQQQGGQGQARGQPGQQQNDPLGRTPGQGQQVGTQDNLLQGEDVYRRARELLDEIRRRSGEGERPEVELEYLKRLLDRF</sequence>
<gene>
    <name evidence="3" type="ORF">FDP25_07060</name>
</gene>
<protein>
    <submittedName>
        <fullName evidence="3">TIGR02302 family protein</fullName>
    </submittedName>
</protein>
<dbReference type="Proteomes" id="UP000564704">
    <property type="component" value="Unassembled WGS sequence"/>
</dbReference>
<dbReference type="OrthoDB" id="8477685at2"/>
<keyword evidence="2" id="KW-0812">Transmembrane</keyword>
<feature type="compositionally biased region" description="Polar residues" evidence="1">
    <location>
        <begin position="817"/>
        <end position="828"/>
    </location>
</feature>
<reference evidence="3 4" key="1">
    <citation type="submission" date="2019-05" db="EMBL/GenBank/DDBJ databases">
        <title>Roseovarius bejariae sp. nov., a moderately halophylic bacterium isolated from a saline soil in Rambla Salada (Murcia).</title>
        <authorList>
            <person name="Castro D.J."/>
            <person name="Gomez-Altuve A."/>
            <person name="Reina J.C."/>
            <person name="Rodriguez M."/>
            <person name="Sampedro I."/>
            <person name="Llamas I."/>
            <person name="Martinez-Checa F."/>
        </authorList>
    </citation>
    <scope>NUCLEOTIDE SEQUENCE [LARGE SCALE GENOMIC DNA]</scope>
    <source>
        <strain evidence="3 4">A21</strain>
    </source>
</reference>
<feature type="transmembrane region" description="Helical" evidence="2">
    <location>
        <begin position="34"/>
        <end position="53"/>
    </location>
</feature>